<dbReference type="RefSeq" id="WP_345737442.1">
    <property type="nucleotide sequence ID" value="NZ_BAABIA010000006.1"/>
</dbReference>
<gene>
    <name evidence="2" type="ORF">GCM10023213_32570</name>
</gene>
<evidence type="ECO:0000313" key="3">
    <source>
        <dbReference type="Proteomes" id="UP001499852"/>
    </source>
</evidence>
<keyword evidence="3" id="KW-1185">Reference proteome</keyword>
<accession>A0ABP9PB72</accession>
<evidence type="ECO:0000313" key="2">
    <source>
        <dbReference type="EMBL" id="GAA5143812.1"/>
    </source>
</evidence>
<dbReference type="Proteomes" id="UP001499852">
    <property type="component" value="Unassembled WGS sequence"/>
</dbReference>
<name>A0ABP9PB72_9BACT</name>
<evidence type="ECO:0000256" key="1">
    <source>
        <dbReference type="SAM" id="MobiDB-lite"/>
    </source>
</evidence>
<organism evidence="2 3">
    <name type="scientific">Prosthecobacter algae</name>
    <dbReference type="NCBI Taxonomy" id="1144682"/>
    <lineage>
        <taxon>Bacteria</taxon>
        <taxon>Pseudomonadati</taxon>
        <taxon>Verrucomicrobiota</taxon>
        <taxon>Verrucomicrobiia</taxon>
        <taxon>Verrucomicrobiales</taxon>
        <taxon>Verrucomicrobiaceae</taxon>
        <taxon>Prosthecobacter</taxon>
    </lineage>
</organism>
<dbReference type="EMBL" id="BAABIA010000006">
    <property type="protein sequence ID" value="GAA5143812.1"/>
    <property type="molecule type" value="Genomic_DNA"/>
</dbReference>
<protein>
    <submittedName>
        <fullName evidence="2">Uncharacterized protein</fullName>
    </submittedName>
</protein>
<proteinExistence type="predicted"/>
<sequence>MNLSDIGTIEAESTHGQSGRAFRNVRQEQAARKLAEVTPLLTETLTHHWSTGQGTRVRHILWSLYSCSHLVNLGDACSGLDANLAQAVGTAIHARLKYGPEVEPLLGEILRVSGEFARFDREETATPEGLPVIYPPTPASAETLRQLAVAAEQRLKASCG</sequence>
<feature type="region of interest" description="Disordered" evidence="1">
    <location>
        <begin position="1"/>
        <end position="22"/>
    </location>
</feature>
<comment type="caution">
    <text evidence="2">The sequence shown here is derived from an EMBL/GenBank/DDBJ whole genome shotgun (WGS) entry which is preliminary data.</text>
</comment>
<reference evidence="3" key="1">
    <citation type="journal article" date="2019" name="Int. J. Syst. Evol. Microbiol.">
        <title>The Global Catalogue of Microorganisms (GCM) 10K type strain sequencing project: providing services to taxonomists for standard genome sequencing and annotation.</title>
        <authorList>
            <consortium name="The Broad Institute Genomics Platform"/>
            <consortium name="The Broad Institute Genome Sequencing Center for Infectious Disease"/>
            <person name="Wu L."/>
            <person name="Ma J."/>
        </authorList>
    </citation>
    <scope>NUCLEOTIDE SEQUENCE [LARGE SCALE GENOMIC DNA]</scope>
    <source>
        <strain evidence="3">JCM 18053</strain>
    </source>
</reference>